<dbReference type="PANTHER" id="PTHR47129">
    <property type="entry name" value="QUINONE OXIDOREDUCTASE 2"/>
    <property type="match status" value="1"/>
</dbReference>
<organism evidence="2 3">
    <name type="scientific">Caulobacter vibrioides OR37</name>
    <dbReference type="NCBI Taxonomy" id="1292034"/>
    <lineage>
        <taxon>Bacteria</taxon>
        <taxon>Pseudomonadati</taxon>
        <taxon>Pseudomonadota</taxon>
        <taxon>Alphaproteobacteria</taxon>
        <taxon>Caulobacterales</taxon>
        <taxon>Caulobacteraceae</taxon>
        <taxon>Caulobacter</taxon>
    </lineage>
</organism>
<gene>
    <name evidence="2" type="ORF">OR37_03765</name>
</gene>
<dbReference type="InterPro" id="IPR016040">
    <property type="entry name" value="NAD(P)-bd_dom"/>
</dbReference>
<proteinExistence type="predicted"/>
<dbReference type="Gene3D" id="3.40.50.720">
    <property type="entry name" value="NAD(P)-binding Rossmann-like Domain"/>
    <property type="match status" value="1"/>
</dbReference>
<dbReference type="PANTHER" id="PTHR47129:SF1">
    <property type="entry name" value="NMRA-LIKE DOMAIN-CONTAINING PROTEIN"/>
    <property type="match status" value="1"/>
</dbReference>
<dbReference type="InterPro" id="IPR036291">
    <property type="entry name" value="NAD(P)-bd_dom_sf"/>
</dbReference>
<accession>R0CVG0</accession>
<evidence type="ECO:0000313" key="2">
    <source>
        <dbReference type="EMBL" id="ENZ80350.1"/>
    </source>
</evidence>
<dbReference type="PATRIC" id="fig|1292034.3.peg.3736"/>
<dbReference type="Gene3D" id="3.90.25.10">
    <property type="entry name" value="UDP-galactose 4-epimerase, domain 1"/>
    <property type="match status" value="1"/>
</dbReference>
<dbReference type="InterPro" id="IPR052718">
    <property type="entry name" value="NmrA-type_oxidoreductase"/>
</dbReference>
<name>R0CVG0_CAUVI</name>
<dbReference type="Proteomes" id="UP000013063">
    <property type="component" value="Unassembled WGS sequence"/>
</dbReference>
<dbReference type="eggNOG" id="COG0702">
    <property type="taxonomic scope" value="Bacteria"/>
</dbReference>
<dbReference type="STRING" id="1292034.OR37_03765"/>
<evidence type="ECO:0000259" key="1">
    <source>
        <dbReference type="Pfam" id="PF13460"/>
    </source>
</evidence>
<reference evidence="2 3" key="1">
    <citation type="journal article" date="2013" name="Genome Announc.">
        <title>Draft Genome Sequence for Caulobacter sp. Strain OR37, a Bacterium Tolerant to Heavy Metals.</title>
        <authorList>
            <person name="Utturkar S.M."/>
            <person name="Bollmann A."/>
            <person name="Brzoska R.M."/>
            <person name="Klingeman D.M."/>
            <person name="Epstein S.E."/>
            <person name="Palumbo A.V."/>
            <person name="Brown S.D."/>
        </authorList>
    </citation>
    <scope>NUCLEOTIDE SEQUENCE [LARGE SCALE GENOMIC DNA]</scope>
    <source>
        <strain evidence="2 3">OR37</strain>
    </source>
</reference>
<evidence type="ECO:0000313" key="3">
    <source>
        <dbReference type="Proteomes" id="UP000013063"/>
    </source>
</evidence>
<dbReference type="SUPFAM" id="SSF51735">
    <property type="entry name" value="NAD(P)-binding Rossmann-fold domains"/>
    <property type="match status" value="1"/>
</dbReference>
<dbReference type="Pfam" id="PF13460">
    <property type="entry name" value="NAD_binding_10"/>
    <property type="match status" value="1"/>
</dbReference>
<protein>
    <submittedName>
        <fullName evidence="2">Putative nucleoside-diphosphate sugar epimerase</fullName>
    </submittedName>
</protein>
<dbReference type="CDD" id="cd05269">
    <property type="entry name" value="TMR_SDR_a"/>
    <property type="match status" value="1"/>
</dbReference>
<dbReference type="OrthoDB" id="7771794at2"/>
<keyword evidence="3" id="KW-1185">Reference proteome</keyword>
<dbReference type="RefSeq" id="WP_004623484.1">
    <property type="nucleotide sequence ID" value="NZ_APMP01000034.1"/>
</dbReference>
<sequence length="285" mass="29181" precursor="true">MTTIAVTGSTGQLGRLVIEKLKARVSGQQSIVALARDPAKAADLGVEARAADYGQPETLAKALAGIDVLLLISSDAIGQRVAQHRNVVEAAKAAGVGRIAYTSILRADVTPIGLGQEHRATETLIAESGLGFTLLRNGWYLENYAGAIEGALHAGAFVGAAGDGRISAAARADYAEAAAVALTGEGHVGKTYELGGDDSFSMAELAAEVSRQTGRSLPYNDLPEAEYAKILEGIGLPAPVAAMLAQSDVGASKGGLVENGRQLSVLIGRPTTPLPAFVEGVLKGL</sequence>
<comment type="caution">
    <text evidence="2">The sequence shown here is derived from an EMBL/GenBank/DDBJ whole genome shotgun (WGS) entry which is preliminary data.</text>
</comment>
<feature type="domain" description="NAD(P)-binding" evidence="1">
    <location>
        <begin position="8"/>
        <end position="159"/>
    </location>
</feature>
<dbReference type="AlphaFoldDB" id="R0CVG0"/>
<dbReference type="EMBL" id="APMP01000034">
    <property type="protein sequence ID" value="ENZ80350.1"/>
    <property type="molecule type" value="Genomic_DNA"/>
</dbReference>